<name>A0A2V1APE2_9ASCO</name>
<dbReference type="PANTHER" id="PTHR31121">
    <property type="entry name" value="ALPHA-1,2 MANNOSYLTRANSFERASE KTR1"/>
    <property type="match status" value="1"/>
</dbReference>
<keyword evidence="5" id="KW-0812">Transmembrane</keyword>
<proteinExistence type="inferred from homology"/>
<feature type="region of interest" description="Disordered" evidence="6">
    <location>
        <begin position="74"/>
        <end position="103"/>
    </location>
</feature>
<evidence type="ECO:0000256" key="1">
    <source>
        <dbReference type="ARBA" id="ARBA00004606"/>
    </source>
</evidence>
<dbReference type="GO" id="GO:0016020">
    <property type="term" value="C:membrane"/>
    <property type="evidence" value="ECO:0007669"/>
    <property type="project" value="UniProtKB-SubCell"/>
</dbReference>
<dbReference type="VEuPathDB" id="FungiDB:CXQ85_001897"/>
<dbReference type="GO" id="GO:0000032">
    <property type="term" value="P:cell wall mannoprotein biosynthetic process"/>
    <property type="evidence" value="ECO:0007669"/>
    <property type="project" value="TreeGrafter"/>
</dbReference>
<dbReference type="RefSeq" id="XP_025341057.1">
    <property type="nucleotide sequence ID" value="XM_025485592.1"/>
</dbReference>
<evidence type="ECO:0000256" key="2">
    <source>
        <dbReference type="ARBA" id="ARBA00007677"/>
    </source>
</evidence>
<evidence type="ECO:0000256" key="4">
    <source>
        <dbReference type="ARBA" id="ARBA00022679"/>
    </source>
</evidence>
<keyword evidence="8" id="KW-1185">Reference proteome</keyword>
<dbReference type="FunFam" id="3.90.550.10:FF:000051">
    <property type="entry name" value="Alpha-1,2-mannosyltransferase (Ktr4)"/>
    <property type="match status" value="1"/>
</dbReference>
<evidence type="ECO:0000256" key="5">
    <source>
        <dbReference type="ARBA" id="ARBA00022968"/>
    </source>
</evidence>
<evidence type="ECO:0000313" key="7">
    <source>
        <dbReference type="EMBL" id="PVH20117.1"/>
    </source>
</evidence>
<dbReference type="PANTHER" id="PTHR31121:SF6">
    <property type="entry name" value="ALPHA-1,2 MANNOSYLTRANSFERASE KTR1"/>
    <property type="match status" value="1"/>
</dbReference>
<evidence type="ECO:0008006" key="9">
    <source>
        <dbReference type="Google" id="ProtNLM"/>
    </source>
</evidence>
<dbReference type="GeneID" id="37007228"/>
<dbReference type="STRING" id="45357.A0A2V1APE2"/>
<dbReference type="GO" id="GO:0005794">
    <property type="term" value="C:Golgi apparatus"/>
    <property type="evidence" value="ECO:0007669"/>
    <property type="project" value="TreeGrafter"/>
</dbReference>
<gene>
    <name evidence="7" type="ORF">CXQ85_001897</name>
</gene>
<keyword evidence="4" id="KW-0808">Transferase</keyword>
<evidence type="ECO:0000256" key="6">
    <source>
        <dbReference type="SAM" id="MobiDB-lite"/>
    </source>
</evidence>
<dbReference type="GO" id="GO:0000026">
    <property type="term" value="F:alpha-1,2-mannosyltransferase activity"/>
    <property type="evidence" value="ECO:0007669"/>
    <property type="project" value="TreeGrafter"/>
</dbReference>
<dbReference type="GO" id="GO:0006491">
    <property type="term" value="P:N-glycan processing"/>
    <property type="evidence" value="ECO:0007669"/>
    <property type="project" value="EnsemblFungi"/>
</dbReference>
<reference evidence="7 8" key="1">
    <citation type="submission" date="2017-12" db="EMBL/GenBank/DDBJ databases">
        <title>Genome Sequence of a Multidrug-Resistant Candida haemulonii Isolate from a Patient with Chronic Leg Ulcers in Israel.</title>
        <authorList>
            <person name="Chow N.A."/>
            <person name="Gade L."/>
            <person name="Batra D."/>
            <person name="Rowe L.A."/>
            <person name="Ben-Ami R."/>
            <person name="Loparev V.N."/>
            <person name="Litvintseva A.P."/>
        </authorList>
    </citation>
    <scope>NUCLEOTIDE SEQUENCE [LARGE SCALE GENOMIC DNA]</scope>
    <source>
        <strain evidence="7 8">B11899</strain>
    </source>
</reference>
<feature type="compositionally biased region" description="Low complexity" evidence="6">
    <location>
        <begin position="77"/>
        <end position="98"/>
    </location>
</feature>
<evidence type="ECO:0000313" key="8">
    <source>
        <dbReference type="Proteomes" id="UP000244309"/>
    </source>
</evidence>
<comment type="similarity">
    <text evidence="2">Belongs to the glycosyltransferase 15 family.</text>
</comment>
<dbReference type="InterPro" id="IPR002685">
    <property type="entry name" value="Glyco_trans_15"/>
</dbReference>
<accession>A0A2V1APE2</accession>
<keyword evidence="3" id="KW-0328">Glycosyltransferase</keyword>
<keyword evidence="5" id="KW-0735">Signal-anchor</keyword>
<sequence>MASPRSNARLVRFAIFALVLIFCGYVLTKGSTFEASSAPQSKSAPAETIPKAADLVNQKAGSAAAGGAGGAGGAAAGGNVAPAQPAAPAAPAPGAGAAKNDASDPRIANKIKATFVTLARNSDQNSILQSIRHVEDRFNKNYHYDWVFLNDQEFSEEFKTAISAVVSGQTKFGLIPKEHWSYPEWIDREKAALAREAMVQKKVIYGGSESYRHMCRFESGFFYRHELMQEYEYYWRVEPDVKIFCDIDYDIFKYMKDNDKWYGWTISLPEYKETIPTLWETTRKFMEKYPQYVAKDNNMPWISDDNGKTYNGCHFWSNFEIAKLDLWRGEAYSKYFEFLDQAGGFFYERWGDAPVHSIGASLFVPREKLHFFSDVGYWHVPFHNCPVDDETRFAKKCVCNPKDDFTWRGYSCTPKFFTQLGLKRPKGWENFTG</sequence>
<dbReference type="AlphaFoldDB" id="A0A2V1APE2"/>
<evidence type="ECO:0000256" key="3">
    <source>
        <dbReference type="ARBA" id="ARBA00022676"/>
    </source>
</evidence>
<dbReference type="InterPro" id="IPR029044">
    <property type="entry name" value="Nucleotide-diphossugar_trans"/>
</dbReference>
<dbReference type="EMBL" id="PKFO01000003">
    <property type="protein sequence ID" value="PVH20117.1"/>
    <property type="molecule type" value="Genomic_DNA"/>
</dbReference>
<dbReference type="Gene3D" id="3.90.550.10">
    <property type="entry name" value="Spore Coat Polysaccharide Biosynthesis Protein SpsA, Chain A"/>
    <property type="match status" value="1"/>
</dbReference>
<dbReference type="GO" id="GO:0006493">
    <property type="term" value="P:protein O-linked glycosylation"/>
    <property type="evidence" value="ECO:0007669"/>
    <property type="project" value="EnsemblFungi"/>
</dbReference>
<dbReference type="SUPFAM" id="SSF53448">
    <property type="entry name" value="Nucleotide-diphospho-sugar transferases"/>
    <property type="match status" value="1"/>
</dbReference>
<dbReference type="OrthoDB" id="439943at2759"/>
<comment type="caution">
    <text evidence="7">The sequence shown here is derived from an EMBL/GenBank/DDBJ whole genome shotgun (WGS) entry which is preliminary data.</text>
</comment>
<dbReference type="Proteomes" id="UP000244309">
    <property type="component" value="Unassembled WGS sequence"/>
</dbReference>
<protein>
    <recommendedName>
        <fullName evidence="9">Glycolipid 2-alpha-mannosyltransferase</fullName>
    </recommendedName>
</protein>
<organism evidence="7 8">
    <name type="scientific">Candidozyma haemuli</name>
    <dbReference type="NCBI Taxonomy" id="45357"/>
    <lineage>
        <taxon>Eukaryota</taxon>
        <taxon>Fungi</taxon>
        <taxon>Dikarya</taxon>
        <taxon>Ascomycota</taxon>
        <taxon>Saccharomycotina</taxon>
        <taxon>Pichiomycetes</taxon>
        <taxon>Metschnikowiaceae</taxon>
        <taxon>Candidozyma</taxon>
    </lineage>
</organism>
<dbReference type="Pfam" id="PF01793">
    <property type="entry name" value="Glyco_transf_15"/>
    <property type="match status" value="1"/>
</dbReference>
<comment type="subcellular location">
    <subcellularLocation>
        <location evidence="1">Membrane</location>
        <topology evidence="1">Single-pass type II membrane protein</topology>
    </subcellularLocation>
</comment>